<accession>A0ABU1MKH7</accession>
<feature type="domain" description="HTH cro/C1-type" evidence="3">
    <location>
        <begin position="25"/>
        <end position="86"/>
    </location>
</feature>
<feature type="region of interest" description="Disordered" evidence="1">
    <location>
        <begin position="1"/>
        <end position="22"/>
    </location>
</feature>
<dbReference type="Gene3D" id="1.10.260.40">
    <property type="entry name" value="lambda repressor-like DNA-binding domains"/>
    <property type="match status" value="1"/>
</dbReference>
<evidence type="ECO:0000256" key="1">
    <source>
        <dbReference type="SAM" id="MobiDB-lite"/>
    </source>
</evidence>
<feature type="region of interest" description="Disordered" evidence="1">
    <location>
        <begin position="160"/>
        <end position="183"/>
    </location>
</feature>
<dbReference type="Pfam" id="PF13413">
    <property type="entry name" value="HTH_25"/>
    <property type="match status" value="1"/>
</dbReference>
<dbReference type="SMART" id="SM00530">
    <property type="entry name" value="HTH_XRE"/>
    <property type="match status" value="1"/>
</dbReference>
<protein>
    <submittedName>
        <fullName evidence="4">Cytoskeletal protein RodZ</fullName>
    </submittedName>
</protein>
<keyword evidence="2" id="KW-0812">Transmembrane</keyword>
<reference evidence="4 5" key="1">
    <citation type="submission" date="2023-07" db="EMBL/GenBank/DDBJ databases">
        <title>Sorghum-associated microbial communities from plants grown in Nebraska, USA.</title>
        <authorList>
            <person name="Schachtman D."/>
        </authorList>
    </citation>
    <scope>NUCLEOTIDE SEQUENCE [LARGE SCALE GENOMIC DNA]</scope>
    <source>
        <strain evidence="4 5">DS1027</strain>
    </source>
</reference>
<dbReference type="PANTHER" id="PTHR34475">
    <property type="match status" value="1"/>
</dbReference>
<evidence type="ECO:0000256" key="2">
    <source>
        <dbReference type="SAM" id="Phobius"/>
    </source>
</evidence>
<gene>
    <name evidence="4" type="ORF">J2792_001714</name>
</gene>
<feature type="transmembrane region" description="Helical" evidence="2">
    <location>
        <begin position="121"/>
        <end position="141"/>
    </location>
</feature>
<keyword evidence="2" id="KW-1133">Transmembrane helix</keyword>
<organism evidence="4 5">
    <name type="scientific">Novosphingobium capsulatum</name>
    <dbReference type="NCBI Taxonomy" id="13688"/>
    <lineage>
        <taxon>Bacteria</taxon>
        <taxon>Pseudomonadati</taxon>
        <taxon>Pseudomonadota</taxon>
        <taxon>Alphaproteobacteria</taxon>
        <taxon>Sphingomonadales</taxon>
        <taxon>Sphingomonadaceae</taxon>
        <taxon>Novosphingobium</taxon>
    </lineage>
</organism>
<dbReference type="SUPFAM" id="SSF47413">
    <property type="entry name" value="lambda repressor-like DNA-binding domains"/>
    <property type="match status" value="1"/>
</dbReference>
<dbReference type="RefSeq" id="WP_309804898.1">
    <property type="nucleotide sequence ID" value="NZ_JAVDRD010000003.1"/>
</dbReference>
<feature type="compositionally biased region" description="Low complexity" evidence="1">
    <location>
        <begin position="279"/>
        <end position="294"/>
    </location>
</feature>
<feature type="compositionally biased region" description="Low complexity" evidence="1">
    <location>
        <begin position="161"/>
        <end position="181"/>
    </location>
</feature>
<dbReference type="InterPro" id="IPR050400">
    <property type="entry name" value="Bact_Cytoskel_RodZ"/>
</dbReference>
<name>A0ABU1MKH7_9SPHN</name>
<dbReference type="InterPro" id="IPR001387">
    <property type="entry name" value="Cro/C1-type_HTH"/>
</dbReference>
<dbReference type="PANTHER" id="PTHR34475:SF1">
    <property type="entry name" value="CYTOSKELETON PROTEIN RODZ"/>
    <property type="match status" value="1"/>
</dbReference>
<dbReference type="InterPro" id="IPR025194">
    <property type="entry name" value="RodZ-like_C"/>
</dbReference>
<evidence type="ECO:0000313" key="5">
    <source>
        <dbReference type="Proteomes" id="UP001184150"/>
    </source>
</evidence>
<dbReference type="Proteomes" id="UP001184150">
    <property type="component" value="Unassembled WGS sequence"/>
</dbReference>
<feature type="region of interest" description="Disordered" evidence="1">
    <location>
        <begin position="270"/>
        <end position="295"/>
    </location>
</feature>
<dbReference type="CDD" id="cd00093">
    <property type="entry name" value="HTH_XRE"/>
    <property type="match status" value="1"/>
</dbReference>
<proteinExistence type="predicted"/>
<sequence length="335" mass="34552">MADSIGSDFHSPQPDAAAPAGVGATLRAAREAQGLSLKDIAARTRITARHVEALEAGDYDSLPGRPYALGFARSYAKAVGLDEAAIAEAVRRELSARAPAPETRVIHQFEAGDPAKTPSRLISWLAGLLVVAVLGLGLVFWRSYYWPSAELPALVGPEQPKPAVAKPASQQPSAPAPAARPNGPVVFTAQEDRIWVKFYDGSGKQLVQKLMAKGETYTVPDGVTDPKLWTGRPDALTITIGGQAVPRIADKQGIVKDVAVSGPALWARADHAAAPPPSDQAADQASAMPAAGPAHRLVRRTAARSAPAGAPDGGDAAVQPAAAPAVAATAPAVVN</sequence>
<dbReference type="Pfam" id="PF13464">
    <property type="entry name" value="RodZ_C"/>
    <property type="match status" value="1"/>
</dbReference>
<comment type="caution">
    <text evidence="4">The sequence shown here is derived from an EMBL/GenBank/DDBJ whole genome shotgun (WGS) entry which is preliminary data.</text>
</comment>
<dbReference type="EMBL" id="JAVDRD010000003">
    <property type="protein sequence ID" value="MDR6510848.1"/>
    <property type="molecule type" value="Genomic_DNA"/>
</dbReference>
<evidence type="ECO:0000313" key="4">
    <source>
        <dbReference type="EMBL" id="MDR6510848.1"/>
    </source>
</evidence>
<dbReference type="InterPro" id="IPR010982">
    <property type="entry name" value="Lambda_DNA-bd_dom_sf"/>
</dbReference>
<keyword evidence="2" id="KW-0472">Membrane</keyword>
<evidence type="ECO:0000259" key="3">
    <source>
        <dbReference type="SMART" id="SM00530"/>
    </source>
</evidence>
<keyword evidence="5" id="KW-1185">Reference proteome</keyword>